<dbReference type="InterPro" id="IPR050266">
    <property type="entry name" value="AB_hydrolase_sf"/>
</dbReference>
<organism evidence="2 3">
    <name type="scientific">Aeromicrobium terrae</name>
    <dbReference type="NCBI Taxonomy" id="2498846"/>
    <lineage>
        <taxon>Bacteria</taxon>
        <taxon>Bacillati</taxon>
        <taxon>Actinomycetota</taxon>
        <taxon>Actinomycetes</taxon>
        <taxon>Propionibacteriales</taxon>
        <taxon>Nocardioidaceae</taxon>
        <taxon>Aeromicrobium</taxon>
    </lineage>
</organism>
<dbReference type="InterPro" id="IPR000073">
    <property type="entry name" value="AB_hydrolase_1"/>
</dbReference>
<proteinExistence type="predicted"/>
<evidence type="ECO:0000313" key="2">
    <source>
        <dbReference type="EMBL" id="TXL58094.1"/>
    </source>
</evidence>
<dbReference type="AlphaFoldDB" id="A0A5C8NI75"/>
<keyword evidence="2" id="KW-0378">Hydrolase</keyword>
<dbReference type="RefSeq" id="WP_147687068.1">
    <property type="nucleotide sequence ID" value="NZ_VDUX01000005.1"/>
</dbReference>
<dbReference type="Pfam" id="PF12697">
    <property type="entry name" value="Abhydrolase_6"/>
    <property type="match status" value="1"/>
</dbReference>
<sequence>MARRASTRLAATAGAFVAAGVATKVLSDQQAKRRRLKRGEDVEFGSVHSPTRSVISADGSRINVEIDDADSPITVVFVHGILCSIDAWHYQRLALRGSVRMVFMDQRSHGRSGASNRAGSTTENLANDLRAVIQQCTSGPVLVVGHSLGGMTTMSLAAHHPDLFGDPIVGVVLLATSTGKLFVSSPSLRRLVGVSRALAPAVTWGRAFNSYSVVRRWAVGPDAPAKYADMTNEMISRTPTRILTDFHPMLASLDLRDAFKVLSTVPTVVVCGTHDAITPLSHSRRIAAGVEGSNLVILERTGHMVMFEEHVRVTEIIQEMVEKVAP</sequence>
<dbReference type="GO" id="GO:0016787">
    <property type="term" value="F:hydrolase activity"/>
    <property type="evidence" value="ECO:0007669"/>
    <property type="project" value="UniProtKB-KW"/>
</dbReference>
<dbReference type="InterPro" id="IPR029058">
    <property type="entry name" value="AB_hydrolase_fold"/>
</dbReference>
<dbReference type="SUPFAM" id="SSF53474">
    <property type="entry name" value="alpha/beta-Hydrolases"/>
    <property type="match status" value="1"/>
</dbReference>
<dbReference type="PANTHER" id="PTHR43798:SF33">
    <property type="entry name" value="HYDROLASE, PUTATIVE (AFU_ORTHOLOGUE AFUA_2G14860)-RELATED"/>
    <property type="match status" value="1"/>
</dbReference>
<dbReference type="PANTHER" id="PTHR43798">
    <property type="entry name" value="MONOACYLGLYCEROL LIPASE"/>
    <property type="match status" value="1"/>
</dbReference>
<name>A0A5C8NI75_9ACTN</name>
<protein>
    <submittedName>
        <fullName evidence="2">Alpha/beta hydrolase</fullName>
    </submittedName>
</protein>
<evidence type="ECO:0000259" key="1">
    <source>
        <dbReference type="Pfam" id="PF12697"/>
    </source>
</evidence>
<comment type="caution">
    <text evidence="2">The sequence shown here is derived from an EMBL/GenBank/DDBJ whole genome shotgun (WGS) entry which is preliminary data.</text>
</comment>
<accession>A0A5C8NI75</accession>
<dbReference type="PRINTS" id="PR00111">
    <property type="entry name" value="ABHYDROLASE"/>
</dbReference>
<dbReference type="Proteomes" id="UP000321571">
    <property type="component" value="Unassembled WGS sequence"/>
</dbReference>
<keyword evidence="3" id="KW-1185">Reference proteome</keyword>
<dbReference type="OrthoDB" id="5422338at2"/>
<reference evidence="2 3" key="1">
    <citation type="submission" date="2019-06" db="EMBL/GenBank/DDBJ databases">
        <title>Aeromicrobium sp. nov., isolated from a maize field.</title>
        <authorList>
            <person name="Lin S.-Y."/>
            <person name="Tsai C.-F."/>
            <person name="Young C.-C."/>
        </authorList>
    </citation>
    <scope>NUCLEOTIDE SEQUENCE [LARGE SCALE GENOMIC DNA]</scope>
    <source>
        <strain evidence="2 3">CC-CFT486</strain>
    </source>
</reference>
<evidence type="ECO:0000313" key="3">
    <source>
        <dbReference type="Proteomes" id="UP000321571"/>
    </source>
</evidence>
<gene>
    <name evidence="2" type="ORF">FHP06_12295</name>
</gene>
<feature type="domain" description="AB hydrolase-1" evidence="1">
    <location>
        <begin position="75"/>
        <end position="313"/>
    </location>
</feature>
<dbReference type="GO" id="GO:0016020">
    <property type="term" value="C:membrane"/>
    <property type="evidence" value="ECO:0007669"/>
    <property type="project" value="TreeGrafter"/>
</dbReference>
<dbReference type="EMBL" id="VDUX01000005">
    <property type="protein sequence ID" value="TXL58094.1"/>
    <property type="molecule type" value="Genomic_DNA"/>
</dbReference>
<dbReference type="Gene3D" id="3.40.50.1820">
    <property type="entry name" value="alpha/beta hydrolase"/>
    <property type="match status" value="1"/>
</dbReference>